<name>G3GU13_CRIGR</name>
<evidence type="ECO:0000313" key="1">
    <source>
        <dbReference type="EMBL" id="EGV95939.1"/>
    </source>
</evidence>
<gene>
    <name evidence="1" type="ORF">I79_001160</name>
</gene>
<dbReference type="EMBL" id="JH000025">
    <property type="protein sequence ID" value="EGV95939.1"/>
    <property type="molecule type" value="Genomic_DNA"/>
</dbReference>
<dbReference type="InParanoid" id="G3GU13"/>
<dbReference type="Proteomes" id="UP000001075">
    <property type="component" value="Unassembled WGS sequence"/>
</dbReference>
<accession>G3GU13</accession>
<protein>
    <submittedName>
        <fullName evidence="1">Uncharacterized protein</fullName>
    </submittedName>
</protein>
<dbReference type="AlphaFoldDB" id="G3GU13"/>
<reference evidence="2" key="1">
    <citation type="journal article" date="2011" name="Nat. Biotechnol.">
        <title>The genomic sequence of the Chinese hamster ovary (CHO)-K1 cell line.</title>
        <authorList>
            <person name="Xu X."/>
            <person name="Nagarajan H."/>
            <person name="Lewis N.E."/>
            <person name="Pan S."/>
            <person name="Cai Z."/>
            <person name="Liu X."/>
            <person name="Chen W."/>
            <person name="Xie M."/>
            <person name="Wang W."/>
            <person name="Hammond S."/>
            <person name="Andersen M.R."/>
            <person name="Neff N."/>
            <person name="Passarelli B."/>
            <person name="Koh W."/>
            <person name="Fan H.C."/>
            <person name="Wang J."/>
            <person name="Gui Y."/>
            <person name="Lee K.H."/>
            <person name="Betenbaugh M.J."/>
            <person name="Quake S.R."/>
            <person name="Famili I."/>
            <person name="Palsson B.O."/>
            <person name="Wang J."/>
        </authorList>
    </citation>
    <scope>NUCLEOTIDE SEQUENCE [LARGE SCALE GENOMIC DNA]</scope>
    <source>
        <strain evidence="2">CHO K1 cell line</strain>
    </source>
</reference>
<sequence length="64" mass="7296">MQKSNNVMAIFIFGSNLTGCEFVCERTHGYLLQTGELTHMPYPMLASFQDEQEDAGVWFLTSLF</sequence>
<evidence type="ECO:0000313" key="2">
    <source>
        <dbReference type="Proteomes" id="UP000001075"/>
    </source>
</evidence>
<proteinExistence type="predicted"/>
<organism evidence="1 2">
    <name type="scientific">Cricetulus griseus</name>
    <name type="common">Chinese hamster</name>
    <name type="synonym">Cricetulus barabensis griseus</name>
    <dbReference type="NCBI Taxonomy" id="10029"/>
    <lineage>
        <taxon>Eukaryota</taxon>
        <taxon>Metazoa</taxon>
        <taxon>Chordata</taxon>
        <taxon>Craniata</taxon>
        <taxon>Vertebrata</taxon>
        <taxon>Euteleostomi</taxon>
        <taxon>Mammalia</taxon>
        <taxon>Eutheria</taxon>
        <taxon>Euarchontoglires</taxon>
        <taxon>Glires</taxon>
        <taxon>Rodentia</taxon>
        <taxon>Myomorpha</taxon>
        <taxon>Muroidea</taxon>
        <taxon>Cricetidae</taxon>
        <taxon>Cricetinae</taxon>
        <taxon>Cricetulus</taxon>
    </lineage>
</organism>